<dbReference type="RefSeq" id="WP_064251640.1">
    <property type="nucleotide sequence ID" value="NZ_CP013108.1"/>
</dbReference>
<dbReference type="EMBL" id="CP013108">
    <property type="protein sequence ID" value="APG93104.1"/>
    <property type="molecule type" value="Genomic_DNA"/>
</dbReference>
<dbReference type="KEGG" id="same:SAMCFNEI73_pA0127"/>
<dbReference type="AlphaFoldDB" id="A0A1L3LSN5"/>
<protein>
    <submittedName>
        <fullName evidence="1">Uncharacterized protein</fullName>
    </submittedName>
</protein>
<gene>
    <name evidence="1" type="ORF">SAMCFNEI73_pA0127</name>
</gene>
<evidence type="ECO:0000313" key="1">
    <source>
        <dbReference type="EMBL" id="APG93104.1"/>
    </source>
</evidence>
<accession>A0A1L3LSN5</accession>
<keyword evidence="2" id="KW-1185">Reference proteome</keyword>
<keyword evidence="1" id="KW-0614">Plasmid</keyword>
<reference evidence="1 2" key="1">
    <citation type="submission" date="2015-10" db="EMBL/GenBank/DDBJ databases">
        <title>Genomic differences between typical nodule nitrogen-fixing rhizobial strains and those coming from bean seeds.</title>
        <authorList>
            <person name="Peralta H."/>
            <person name="Aguilar-Vera A."/>
            <person name="Diaz R."/>
            <person name="Mora Y."/>
            <person name="Martinez-Batallar G."/>
            <person name="Salazar E."/>
            <person name="Vargas-Lagunas C."/>
            <person name="Encarnacion S."/>
            <person name="Girard L."/>
            <person name="Mora J."/>
        </authorList>
    </citation>
    <scope>NUCLEOTIDE SEQUENCE [LARGE SCALE GENOMIC DNA]</scope>
    <source>
        <strain evidence="1 2">CFNEI 73</strain>
        <plasmid evidence="1 2">A</plasmid>
    </source>
</reference>
<dbReference type="Proteomes" id="UP000182306">
    <property type="component" value="Plasmid A"/>
</dbReference>
<organism evidence="1 2">
    <name type="scientific">Sinorhizobium americanum</name>
    <dbReference type="NCBI Taxonomy" id="194963"/>
    <lineage>
        <taxon>Bacteria</taxon>
        <taxon>Pseudomonadati</taxon>
        <taxon>Pseudomonadota</taxon>
        <taxon>Alphaproteobacteria</taxon>
        <taxon>Hyphomicrobiales</taxon>
        <taxon>Rhizobiaceae</taxon>
        <taxon>Sinorhizobium/Ensifer group</taxon>
        <taxon>Sinorhizobium</taxon>
    </lineage>
</organism>
<geneLocation type="plasmid" evidence="1 2">
    <name>A</name>
</geneLocation>
<proteinExistence type="predicted"/>
<sequence>MAEIPTEILAAIMAAAKKAWPGDRDMQDYYIESETAAYLAIEELDFGEALPFKDQIIARASEFSDLWEDRATFVADEADGYAELQKCPEDVPGEVFDEMKRRATAEQNDFSSQRDAVNEGVRHFRYVRDTRAKIAPIRDLLLRMENIIGGECYNDNIQNYSSWGVWEGEGRSFRYPVTMLRGGKAEKRKFRFDDLLAEELVTGHYKFGANELSIYRALIKIVDMLESDYGFKVPRS</sequence>
<evidence type="ECO:0000313" key="2">
    <source>
        <dbReference type="Proteomes" id="UP000182306"/>
    </source>
</evidence>
<name>A0A1L3LSN5_9HYPH</name>